<keyword evidence="3" id="KW-1185">Reference proteome</keyword>
<accession>A0A238LKT8</accession>
<evidence type="ECO:0000256" key="1">
    <source>
        <dbReference type="SAM" id="MobiDB-lite"/>
    </source>
</evidence>
<dbReference type="RefSeq" id="WP_093993747.1">
    <property type="nucleotide sequence ID" value="NZ_FXZK01000010.1"/>
</dbReference>
<reference evidence="2 3" key="1">
    <citation type="submission" date="2017-05" db="EMBL/GenBank/DDBJ databases">
        <authorList>
            <person name="Song R."/>
            <person name="Chenine A.L."/>
            <person name="Ruprecht R.M."/>
        </authorList>
    </citation>
    <scope>NUCLEOTIDE SEQUENCE [LARGE SCALE GENOMIC DNA]</scope>
    <source>
        <strain evidence="2 3">CECT 8899</strain>
    </source>
</reference>
<evidence type="ECO:0000313" key="2">
    <source>
        <dbReference type="EMBL" id="SMY09566.1"/>
    </source>
</evidence>
<protein>
    <submittedName>
        <fullName evidence="2">Uncharacterized protein</fullName>
    </submittedName>
</protein>
<feature type="region of interest" description="Disordered" evidence="1">
    <location>
        <begin position="1"/>
        <end position="29"/>
    </location>
</feature>
<dbReference type="Proteomes" id="UP000201613">
    <property type="component" value="Unassembled WGS sequence"/>
</dbReference>
<feature type="region of interest" description="Disordered" evidence="1">
    <location>
        <begin position="81"/>
        <end position="118"/>
    </location>
</feature>
<feature type="compositionally biased region" description="Polar residues" evidence="1">
    <location>
        <begin position="1"/>
        <end position="12"/>
    </location>
</feature>
<organism evidence="2 3">
    <name type="scientific">Flavimaricola marinus</name>
    <dbReference type="NCBI Taxonomy" id="1819565"/>
    <lineage>
        <taxon>Bacteria</taxon>
        <taxon>Pseudomonadati</taxon>
        <taxon>Pseudomonadota</taxon>
        <taxon>Alphaproteobacteria</taxon>
        <taxon>Rhodobacterales</taxon>
        <taxon>Paracoccaceae</taxon>
        <taxon>Flavimaricola</taxon>
    </lineage>
</organism>
<name>A0A238LKT8_9RHOB</name>
<dbReference type="AlphaFoldDB" id="A0A238LKT8"/>
<sequence>MDIGYSSVSAQTAPIAVSDTRPSADVAASKHVREPALAFSATGMAPNTSQAASVSRSMLLATGVEEADKVRAVAAMEQAERTLKPYGTPMLPDRSHSEGADSADSDGGADGTIENEQA</sequence>
<proteinExistence type="predicted"/>
<dbReference type="EMBL" id="FXZK01000010">
    <property type="protein sequence ID" value="SMY09566.1"/>
    <property type="molecule type" value="Genomic_DNA"/>
</dbReference>
<gene>
    <name evidence="2" type="ORF">LOM8899_03733</name>
</gene>
<evidence type="ECO:0000313" key="3">
    <source>
        <dbReference type="Proteomes" id="UP000201613"/>
    </source>
</evidence>